<dbReference type="EMBL" id="LGLV01000017">
    <property type="protein sequence ID" value="OBZ92926.1"/>
    <property type="molecule type" value="Genomic_DNA"/>
</dbReference>
<keyword evidence="3" id="KW-0560">Oxidoreductase</keyword>
<dbReference type="RefSeq" id="WP_068957591.1">
    <property type="nucleotide sequence ID" value="NZ_LGLV01000017.1"/>
</dbReference>
<evidence type="ECO:0000256" key="1">
    <source>
        <dbReference type="SAM" id="MobiDB-lite"/>
    </source>
</evidence>
<dbReference type="PANTHER" id="PTHR37811:SF2">
    <property type="entry name" value="ABM DOMAIN-CONTAINING PROTEIN"/>
    <property type="match status" value="1"/>
</dbReference>
<feature type="region of interest" description="Disordered" evidence="1">
    <location>
        <begin position="101"/>
        <end position="121"/>
    </location>
</feature>
<gene>
    <name evidence="3" type="ORF">ADU59_24735</name>
</gene>
<accession>A0A1C7NW60</accession>
<dbReference type="PROSITE" id="PS51725">
    <property type="entry name" value="ABM"/>
    <property type="match status" value="1"/>
</dbReference>
<dbReference type="GO" id="GO:0004497">
    <property type="term" value="F:monooxygenase activity"/>
    <property type="evidence" value="ECO:0007669"/>
    <property type="project" value="UniProtKB-KW"/>
</dbReference>
<dbReference type="InterPro" id="IPR011008">
    <property type="entry name" value="Dimeric_a/b-barrel"/>
</dbReference>
<comment type="caution">
    <text evidence="3">The sequence shown here is derived from an EMBL/GenBank/DDBJ whole genome shotgun (WGS) entry which is preliminary data.</text>
</comment>
<dbReference type="AlphaFoldDB" id="A0A1C7NW60"/>
<dbReference type="STRING" id="1612624.ADU59_24735"/>
<dbReference type="Proteomes" id="UP000093111">
    <property type="component" value="Unassembled WGS sequence"/>
</dbReference>
<protein>
    <submittedName>
        <fullName evidence="3">Antibiotic biosynthesis monooxygenase</fullName>
    </submittedName>
</protein>
<reference evidence="3 4" key="1">
    <citation type="journal article" date="2016" name="Syst. Appl. Microbiol.">
        <title>Pararhizobium polonicum sp. nov. isolated from tumors on stone fruit rootstocks.</title>
        <authorList>
            <person name="Pulawska J."/>
            <person name="Kuzmanovic N."/>
            <person name="Willems A."/>
            <person name="Pothier J.F."/>
        </authorList>
    </citation>
    <scope>NUCLEOTIDE SEQUENCE [LARGE SCALE GENOMIC DNA]</scope>
    <source>
        <strain evidence="3 4">F5.1</strain>
    </source>
</reference>
<dbReference type="PANTHER" id="PTHR37811">
    <property type="entry name" value="BLL5343 PROTEIN"/>
    <property type="match status" value="1"/>
</dbReference>
<evidence type="ECO:0000313" key="3">
    <source>
        <dbReference type="EMBL" id="OBZ92926.1"/>
    </source>
</evidence>
<dbReference type="PATRIC" id="fig|1612624.7.peg.2649"/>
<evidence type="ECO:0000259" key="2">
    <source>
        <dbReference type="PROSITE" id="PS51725"/>
    </source>
</evidence>
<dbReference type="InterPro" id="IPR052936">
    <property type="entry name" value="Jasmonate_Hydroxylase-like"/>
</dbReference>
<dbReference type="Gene3D" id="3.30.70.100">
    <property type="match status" value="1"/>
</dbReference>
<name>A0A1C7NW60_9HYPH</name>
<keyword evidence="4" id="KW-1185">Reference proteome</keyword>
<feature type="domain" description="ABM" evidence="2">
    <location>
        <begin position="1"/>
        <end position="94"/>
    </location>
</feature>
<organism evidence="3 4">
    <name type="scientific">Pararhizobium polonicum</name>
    <dbReference type="NCBI Taxonomy" id="1612624"/>
    <lineage>
        <taxon>Bacteria</taxon>
        <taxon>Pseudomonadati</taxon>
        <taxon>Pseudomonadota</taxon>
        <taxon>Alphaproteobacteria</taxon>
        <taxon>Hyphomicrobiales</taxon>
        <taxon>Rhizobiaceae</taxon>
        <taxon>Rhizobium/Agrobacterium group</taxon>
        <taxon>Pararhizobium</taxon>
    </lineage>
</organism>
<dbReference type="Pfam" id="PF03992">
    <property type="entry name" value="ABM"/>
    <property type="match status" value="1"/>
</dbReference>
<evidence type="ECO:0000313" key="4">
    <source>
        <dbReference type="Proteomes" id="UP000093111"/>
    </source>
</evidence>
<keyword evidence="3" id="KW-0503">Monooxygenase</keyword>
<dbReference type="SUPFAM" id="SSF54909">
    <property type="entry name" value="Dimeric alpha+beta barrel"/>
    <property type="match status" value="1"/>
</dbReference>
<sequence length="121" mass="13789">MIAVIFEVTPAYGRRDTYLDLAAQLHARLDTIDGFLSIERFESLKLPGKILSLSFWRDEAAIATWRNGPEHRAAQHAGRNGAFADYRLRIAGVIRDYGMTERDEAPDDSRAYHAERERDPV</sequence>
<dbReference type="InterPro" id="IPR007138">
    <property type="entry name" value="ABM_dom"/>
</dbReference>
<proteinExistence type="predicted"/>
<dbReference type="OrthoDB" id="9797060at2"/>